<protein>
    <submittedName>
        <fullName evidence="1">Uncharacterized protein</fullName>
    </submittedName>
</protein>
<gene>
    <name evidence="1" type="ORF">KSF_026970</name>
</gene>
<reference evidence="1" key="1">
    <citation type="submission" date="2020-10" db="EMBL/GenBank/DDBJ databases">
        <title>Taxonomic study of unclassified bacteria belonging to the class Ktedonobacteria.</title>
        <authorList>
            <person name="Yabe S."/>
            <person name="Wang C.M."/>
            <person name="Zheng Y."/>
            <person name="Sakai Y."/>
            <person name="Cavaletti L."/>
            <person name="Monciardini P."/>
            <person name="Donadio S."/>
        </authorList>
    </citation>
    <scope>NUCLEOTIDE SEQUENCE</scope>
    <source>
        <strain evidence="1">ID150040</strain>
    </source>
</reference>
<accession>A0A8J3MZ16</accession>
<dbReference type="EMBL" id="BNJK01000001">
    <property type="protein sequence ID" value="GHO92649.1"/>
    <property type="molecule type" value="Genomic_DNA"/>
</dbReference>
<comment type="caution">
    <text evidence="1">The sequence shown here is derived from an EMBL/GenBank/DDBJ whole genome shotgun (WGS) entry which is preliminary data.</text>
</comment>
<proteinExistence type="predicted"/>
<evidence type="ECO:0000313" key="1">
    <source>
        <dbReference type="EMBL" id="GHO92649.1"/>
    </source>
</evidence>
<dbReference type="AlphaFoldDB" id="A0A8J3MZ16"/>
<organism evidence="1 2">
    <name type="scientific">Reticulibacter mediterranei</name>
    <dbReference type="NCBI Taxonomy" id="2778369"/>
    <lineage>
        <taxon>Bacteria</taxon>
        <taxon>Bacillati</taxon>
        <taxon>Chloroflexota</taxon>
        <taxon>Ktedonobacteria</taxon>
        <taxon>Ktedonobacterales</taxon>
        <taxon>Reticulibacteraceae</taxon>
        <taxon>Reticulibacter</taxon>
    </lineage>
</organism>
<sequence length="179" mass="20416">MDALPHTCMNRYLLLNYLNCRRLLLSQDEGVSGLYSALCDVSPEFYVHLLAEVALDATRKRGVLIQLLQDPAVCGIGYRSLRSSLCRVPARRGRRAIQNYRSYTRRYLLPSLDGYGVSPQMAAIKKQYVMRLLRYALGEQAWFTHDGSPARGMPESEAIEQKQHEHCTWYAIGRYRAGA</sequence>
<dbReference type="Proteomes" id="UP000597444">
    <property type="component" value="Unassembled WGS sequence"/>
</dbReference>
<name>A0A8J3MZ16_9CHLR</name>
<keyword evidence="2" id="KW-1185">Reference proteome</keyword>
<evidence type="ECO:0000313" key="2">
    <source>
        <dbReference type="Proteomes" id="UP000597444"/>
    </source>
</evidence>